<name>A0ABT1CY11_9HYPH</name>
<proteinExistence type="predicted"/>
<dbReference type="PANTHER" id="PTHR45772:SF7">
    <property type="entry name" value="AMINO ACID ABC TRANSPORTER ATP-BINDING PROTEIN"/>
    <property type="match status" value="1"/>
</dbReference>
<dbReference type="PANTHER" id="PTHR45772">
    <property type="entry name" value="CONSERVED COMPONENT OF ABC TRANSPORTER FOR NATURAL AMINO ACIDS-RELATED"/>
    <property type="match status" value="1"/>
</dbReference>
<dbReference type="EMBL" id="JAAAML010000008">
    <property type="protein sequence ID" value="MCO6411089.1"/>
    <property type="molecule type" value="Genomic_DNA"/>
</dbReference>
<sequence>MTVLEINGLCKSFGGLQASQSVTLTVPQGGITSLIGPNGAGKTTLFALITGFHTPDSGSVRFLGEDITGLPPEAIAKRGMIRTFQTVQPFAGQTVRENIAVGAHLKIRGRAEALAKAEAVARQVGLGDRLDMDAASLTVAGRKRLEVARALATDPKLILFDEVLAGLNPSEIRDVIPVIHAIRDEGVTILLIEHVMQAVMSLSDYTWVLNQGAIIAEGPPKDVVSDPHVIEAYLGKGMAERIAKREAASA</sequence>
<organism evidence="5 6">
    <name type="scientific">Hoeflea alexandrii</name>
    <dbReference type="NCBI Taxonomy" id="288436"/>
    <lineage>
        <taxon>Bacteria</taxon>
        <taxon>Pseudomonadati</taxon>
        <taxon>Pseudomonadota</taxon>
        <taxon>Alphaproteobacteria</taxon>
        <taxon>Hyphomicrobiales</taxon>
        <taxon>Rhizobiaceae</taxon>
        <taxon>Hoeflea</taxon>
    </lineage>
</organism>
<evidence type="ECO:0000313" key="6">
    <source>
        <dbReference type="Proteomes" id="UP001320715"/>
    </source>
</evidence>
<protein>
    <submittedName>
        <fullName evidence="5">ATP-binding cassette domain-containing protein</fullName>
    </submittedName>
</protein>
<dbReference type="SUPFAM" id="SSF52540">
    <property type="entry name" value="P-loop containing nucleoside triphosphate hydrolases"/>
    <property type="match status" value="1"/>
</dbReference>
<dbReference type="InterPro" id="IPR051120">
    <property type="entry name" value="ABC_AA/LPS_Transport"/>
</dbReference>
<evidence type="ECO:0000259" key="4">
    <source>
        <dbReference type="PROSITE" id="PS50893"/>
    </source>
</evidence>
<keyword evidence="6" id="KW-1185">Reference proteome</keyword>
<dbReference type="Gene3D" id="3.40.50.300">
    <property type="entry name" value="P-loop containing nucleotide triphosphate hydrolases"/>
    <property type="match status" value="1"/>
</dbReference>
<dbReference type="Pfam" id="PF12399">
    <property type="entry name" value="BCA_ABC_TP_C"/>
    <property type="match status" value="1"/>
</dbReference>
<evidence type="ECO:0000313" key="5">
    <source>
        <dbReference type="EMBL" id="MCO6411089.1"/>
    </source>
</evidence>
<dbReference type="InterPro" id="IPR032823">
    <property type="entry name" value="BCA_ABC_TP_C"/>
</dbReference>
<dbReference type="PROSITE" id="PS50893">
    <property type="entry name" value="ABC_TRANSPORTER_2"/>
    <property type="match status" value="1"/>
</dbReference>
<keyword evidence="3 5" id="KW-0067">ATP-binding</keyword>
<evidence type="ECO:0000256" key="3">
    <source>
        <dbReference type="ARBA" id="ARBA00022840"/>
    </source>
</evidence>
<evidence type="ECO:0000256" key="2">
    <source>
        <dbReference type="ARBA" id="ARBA00022741"/>
    </source>
</evidence>
<dbReference type="CDD" id="cd03219">
    <property type="entry name" value="ABC_Mj1267_LivG_branched"/>
    <property type="match status" value="1"/>
</dbReference>
<dbReference type="RefSeq" id="WP_252917728.1">
    <property type="nucleotide sequence ID" value="NZ_JAAAML010000008.1"/>
</dbReference>
<keyword evidence="1" id="KW-0813">Transport</keyword>
<keyword evidence="2" id="KW-0547">Nucleotide-binding</keyword>
<accession>A0ABT1CY11</accession>
<reference evidence="5 6" key="1">
    <citation type="submission" date="2020-01" db="EMBL/GenBank/DDBJ databases">
        <title>Genomes of bacteria type strains.</title>
        <authorList>
            <person name="Chen J."/>
            <person name="Zhu S."/>
            <person name="Yang J."/>
        </authorList>
    </citation>
    <scope>NUCLEOTIDE SEQUENCE [LARGE SCALE GENOMIC DNA]</scope>
    <source>
        <strain evidence="5 6">DSM 16655</strain>
    </source>
</reference>
<feature type="domain" description="ABC transporter" evidence="4">
    <location>
        <begin position="4"/>
        <end position="236"/>
    </location>
</feature>
<evidence type="ECO:0000256" key="1">
    <source>
        <dbReference type="ARBA" id="ARBA00022448"/>
    </source>
</evidence>
<gene>
    <name evidence="5" type="ORF">GTW23_23160</name>
</gene>
<dbReference type="GO" id="GO:0005524">
    <property type="term" value="F:ATP binding"/>
    <property type="evidence" value="ECO:0007669"/>
    <property type="project" value="UniProtKB-KW"/>
</dbReference>
<dbReference type="InterPro" id="IPR003593">
    <property type="entry name" value="AAA+_ATPase"/>
</dbReference>
<dbReference type="SMART" id="SM00382">
    <property type="entry name" value="AAA"/>
    <property type="match status" value="1"/>
</dbReference>
<dbReference type="InterPro" id="IPR003439">
    <property type="entry name" value="ABC_transporter-like_ATP-bd"/>
</dbReference>
<dbReference type="InterPro" id="IPR027417">
    <property type="entry name" value="P-loop_NTPase"/>
</dbReference>
<dbReference type="Pfam" id="PF00005">
    <property type="entry name" value="ABC_tran"/>
    <property type="match status" value="1"/>
</dbReference>
<dbReference type="Proteomes" id="UP001320715">
    <property type="component" value="Unassembled WGS sequence"/>
</dbReference>
<comment type="caution">
    <text evidence="5">The sequence shown here is derived from an EMBL/GenBank/DDBJ whole genome shotgun (WGS) entry which is preliminary data.</text>
</comment>